<dbReference type="SUPFAM" id="SSF46689">
    <property type="entry name" value="Homeodomain-like"/>
    <property type="match status" value="2"/>
</dbReference>
<evidence type="ECO:0000259" key="4">
    <source>
        <dbReference type="PROSITE" id="PS01124"/>
    </source>
</evidence>
<keyword evidence="2" id="KW-0238">DNA-binding</keyword>
<evidence type="ECO:0000256" key="3">
    <source>
        <dbReference type="ARBA" id="ARBA00023163"/>
    </source>
</evidence>
<evidence type="ECO:0000313" key="6">
    <source>
        <dbReference type="Proteomes" id="UP001526147"/>
    </source>
</evidence>
<gene>
    <name evidence="5" type="ORF">OIH86_05490</name>
</gene>
<name>A0ABT3DDP2_9BACI</name>
<dbReference type="EMBL" id="JAOYEY010000028">
    <property type="protein sequence ID" value="MCV9885101.1"/>
    <property type="molecule type" value="Genomic_DNA"/>
</dbReference>
<dbReference type="InterPro" id="IPR018062">
    <property type="entry name" value="HTH_AraC-typ_CS"/>
</dbReference>
<dbReference type="InterPro" id="IPR003313">
    <property type="entry name" value="AraC-bd"/>
</dbReference>
<evidence type="ECO:0000256" key="2">
    <source>
        <dbReference type="ARBA" id="ARBA00023125"/>
    </source>
</evidence>
<accession>A0ABT3DDP2</accession>
<feature type="domain" description="HTH araC/xylS-type" evidence="4">
    <location>
        <begin position="174"/>
        <end position="271"/>
    </location>
</feature>
<proteinExistence type="predicted"/>
<sequence length="276" mass="32372">MQNNKTFWKNYLANAQFELSIADKTKVPLSWNEINYEPDFNKIYFILDGEGFLEINGKRYLPQPGELYLLPAETKQSYGVVNENTFLKYWCHFTAKLGDLHLFHILKAPVCIKSTNKQELQTIFKQLIYHSRQDSLSSEFRVHALLLQLIANILEHYEIDRLPINDNPSFKKMNIVLNYIEINLDGNITIEQLAQIANFHPNYFIKVFKEFTSYSPIQYINRRRMEKAKHLLTTTDSTVSNIADTLGMEVAYFSRLFREHTGFTATAYREMVTKVF</sequence>
<keyword evidence="6" id="KW-1185">Reference proteome</keyword>
<keyword evidence="1" id="KW-0805">Transcription regulation</keyword>
<organism evidence="5 6">
    <name type="scientific">Metabacillus halosaccharovorans</name>
    <dbReference type="NCBI Taxonomy" id="930124"/>
    <lineage>
        <taxon>Bacteria</taxon>
        <taxon>Bacillati</taxon>
        <taxon>Bacillota</taxon>
        <taxon>Bacilli</taxon>
        <taxon>Bacillales</taxon>
        <taxon>Bacillaceae</taxon>
        <taxon>Metabacillus</taxon>
    </lineage>
</organism>
<dbReference type="PROSITE" id="PS00041">
    <property type="entry name" value="HTH_ARAC_FAMILY_1"/>
    <property type="match status" value="1"/>
</dbReference>
<dbReference type="InterPro" id="IPR009057">
    <property type="entry name" value="Homeodomain-like_sf"/>
</dbReference>
<dbReference type="SMART" id="SM00342">
    <property type="entry name" value="HTH_ARAC"/>
    <property type="match status" value="1"/>
</dbReference>
<dbReference type="SUPFAM" id="SSF51215">
    <property type="entry name" value="Regulatory protein AraC"/>
    <property type="match status" value="1"/>
</dbReference>
<dbReference type="InterPro" id="IPR037923">
    <property type="entry name" value="HTH-like"/>
</dbReference>
<dbReference type="Proteomes" id="UP001526147">
    <property type="component" value="Unassembled WGS sequence"/>
</dbReference>
<dbReference type="PROSITE" id="PS01124">
    <property type="entry name" value="HTH_ARAC_FAMILY_2"/>
    <property type="match status" value="1"/>
</dbReference>
<dbReference type="PANTHER" id="PTHR43280:SF28">
    <property type="entry name" value="HTH-TYPE TRANSCRIPTIONAL ACTIVATOR RHAS"/>
    <property type="match status" value="1"/>
</dbReference>
<dbReference type="Pfam" id="PF02311">
    <property type="entry name" value="AraC_binding"/>
    <property type="match status" value="1"/>
</dbReference>
<reference evidence="5 6" key="1">
    <citation type="submission" date="2022-10" db="EMBL/GenBank/DDBJ databases">
        <title>Draft genome assembly of moderately radiation resistant bacterium Metabacillus halosaccharovorans.</title>
        <authorList>
            <person name="Pal S."/>
            <person name="Gopinathan A."/>
        </authorList>
    </citation>
    <scope>NUCLEOTIDE SEQUENCE [LARGE SCALE GENOMIC DNA]</scope>
    <source>
        <strain evidence="5 6">VITHBRA001</strain>
    </source>
</reference>
<keyword evidence="3" id="KW-0804">Transcription</keyword>
<dbReference type="Gene3D" id="2.60.120.280">
    <property type="entry name" value="Regulatory protein AraC"/>
    <property type="match status" value="1"/>
</dbReference>
<dbReference type="Gene3D" id="1.10.10.60">
    <property type="entry name" value="Homeodomain-like"/>
    <property type="match status" value="2"/>
</dbReference>
<dbReference type="RefSeq" id="WP_264141960.1">
    <property type="nucleotide sequence ID" value="NZ_JAOYEY010000028.1"/>
</dbReference>
<dbReference type="PANTHER" id="PTHR43280">
    <property type="entry name" value="ARAC-FAMILY TRANSCRIPTIONAL REGULATOR"/>
    <property type="match status" value="1"/>
</dbReference>
<evidence type="ECO:0000256" key="1">
    <source>
        <dbReference type="ARBA" id="ARBA00023015"/>
    </source>
</evidence>
<protein>
    <submittedName>
        <fullName evidence="5">AraC family transcriptional regulator</fullName>
    </submittedName>
</protein>
<dbReference type="Pfam" id="PF12833">
    <property type="entry name" value="HTH_18"/>
    <property type="match status" value="1"/>
</dbReference>
<comment type="caution">
    <text evidence="5">The sequence shown here is derived from an EMBL/GenBank/DDBJ whole genome shotgun (WGS) entry which is preliminary data.</text>
</comment>
<dbReference type="InterPro" id="IPR018060">
    <property type="entry name" value="HTH_AraC"/>
</dbReference>
<evidence type="ECO:0000313" key="5">
    <source>
        <dbReference type="EMBL" id="MCV9885101.1"/>
    </source>
</evidence>